<dbReference type="Proteomes" id="UP000326354">
    <property type="component" value="Chromosome"/>
</dbReference>
<feature type="domain" description="Pyrrolo-quinoline quinone repeat" evidence="2">
    <location>
        <begin position="1085"/>
        <end position="1266"/>
    </location>
</feature>
<protein>
    <submittedName>
        <fullName evidence="3">Oxidoreductase</fullName>
    </submittedName>
</protein>
<dbReference type="Gene3D" id="1.25.40.10">
    <property type="entry name" value="Tetratricopeptide repeat domain"/>
    <property type="match status" value="2"/>
</dbReference>
<dbReference type="SUPFAM" id="SSF50998">
    <property type="entry name" value="Quinoprotein alcohol dehydrogenase-like"/>
    <property type="match status" value="3"/>
</dbReference>
<evidence type="ECO:0000256" key="1">
    <source>
        <dbReference type="SAM" id="SignalP"/>
    </source>
</evidence>
<keyword evidence="1" id="KW-0732">Signal</keyword>
<sequence>MPTINTKNIIAFLLFSFSLSFVNAQREFLVPANGDIEQIQKMMGEAKEATQAKNWEKAAEKYQKIMAAHNEASSNKKDILVEYEKNLYRNVQDIVRENIRQFSPQALDLYRNMVSAKAEALAKTKDKKFLIDNFLFTRIGTESLIRVCDEYIIEEKYQEAIRYIFMYLNYIAKETSQNPPILARLAFCYYATDNVLGLKDILDTIKKYSLNNEIMIGDKKTSIGKYTRDLYKKLKKKGSRTVKDNDWRLVGGNVQRNFQQQNMTFPTLKMPKSIMLNIAPREKDSSYYINEQNRQKHGPVQYYPIIADNMLFINNSKSVFAYELPSLKLKWKYEGLIPKIRSDWHEQSIHSISYHDGAVYANVEGHTDQKKQYWQIYLIRKILAERRLVKLDARTGRVMWIVKEGDKKDEFESKISFMGPPVVWQNKLIVAATEIEGLFNSYILAIDPETGKTLWSKLVGSAHQELNLFGRPVREAVGGRIAISNGKIYYLTNLGGVACLDPENGRLSWVHIYDRIPVRKPTRALFHTIYRDIGWYLSPIVTWGKYIYVAPLDANFLYCLDAWNGKRIWRIPRSHQHRYVLGMYDGNLIVGGQNNVTLLDGKTGKTKKYFSILRDKVVGFGSIVSNKLYCPGLFYLYTVDLKAQTVQKTSWPRLSSPGHLVAANGLVATVSETRICAYFDFKKMIGMYENKIRQNPKDTMLYIKLADLYQQYSENKRDYLIKAEKYYLQAQKLAENEQGREKLYWTREINEKLLGVYRKIAEYLEKYKDDRVFEYYKKIIKFTDDKYITIPLYLKLFNHYKNKNEQQKAFETLQELKEKYGRERFNISYKKTLVELYVTVTAAEYYTQLRKYPKAVSEYQKLILQYHTEKYEGSFCNDYGYAKIKQLIEMLGRKIYAEYEVKAKELYAQGHNAAYWSIFTKYPNSTLAPQASIEIVKNLLDKSLFDRAIIHLNNHIKKYRKSTKELAQAYYWLVYCYEKKEQFVAAFSVLHNMRKKFAGITIEIDEKSIAIQGFVDKRLKNEMYNGINKNPMPSVDINFNNFIKREIRLKVNNRSHRFIQAKGPRKNKFRNLIFISVDTPKGMMLQCYDAKTYRIVWQSQLGWPIRGVEFIEDKMVVWNDSSVYLVTPENGKVVWQVNTTRLTNLHVANNTIYTVSGDRLRCVISARDFRSGNVRWEQTIESPVTVEWLPETLVSKDYFFASFVRPAQMFVIDVKTGKRVKVFTDRRIHETLYFYPVLLNNNFLAVVKRRKSIECYSLPTLKRIWEVKETDIELASIKGNDQYISWATRDSLVLTDIVSGGQKWKLNKNNRNYIQKALFDFSNFYFVYEDKITGYTLSCVDTDSNTLMWQLPIRRSNEIPEIEITQKYVLCLTNRWSVGYESNFTVIDKSNGKLLKKFELNNGDRGRESASLQIVNNEIWLLKDRNIWIIGR</sequence>
<evidence type="ECO:0000313" key="4">
    <source>
        <dbReference type="Proteomes" id="UP000326354"/>
    </source>
</evidence>
<dbReference type="Pfam" id="PF13360">
    <property type="entry name" value="PQQ_2"/>
    <property type="match status" value="2"/>
</dbReference>
<feature type="signal peptide" evidence="1">
    <location>
        <begin position="1"/>
        <end position="24"/>
    </location>
</feature>
<gene>
    <name evidence="3" type="ORF">UABAM_06302</name>
</gene>
<dbReference type="PANTHER" id="PTHR34512:SF30">
    <property type="entry name" value="OUTER MEMBRANE PROTEIN ASSEMBLY FACTOR BAMB"/>
    <property type="match status" value="1"/>
</dbReference>
<name>A0A5S9IU97_UABAM</name>
<dbReference type="EMBL" id="AP019860">
    <property type="protein sequence ID" value="BBM87887.1"/>
    <property type="molecule type" value="Genomic_DNA"/>
</dbReference>
<keyword evidence="4" id="KW-1185">Reference proteome</keyword>
<dbReference type="InterPro" id="IPR011990">
    <property type="entry name" value="TPR-like_helical_dom_sf"/>
</dbReference>
<dbReference type="InterPro" id="IPR015943">
    <property type="entry name" value="WD40/YVTN_repeat-like_dom_sf"/>
</dbReference>
<dbReference type="KEGG" id="uam:UABAM_06302"/>
<reference evidence="3 4" key="1">
    <citation type="submission" date="2019-08" db="EMBL/GenBank/DDBJ databases">
        <title>Complete genome sequence of Candidatus Uab amorphum.</title>
        <authorList>
            <person name="Shiratori T."/>
            <person name="Suzuki S."/>
            <person name="Kakizawa Y."/>
            <person name="Ishida K."/>
        </authorList>
    </citation>
    <scope>NUCLEOTIDE SEQUENCE [LARGE SCALE GENOMIC DNA]</scope>
    <source>
        <strain evidence="3 4">SRT547</strain>
    </source>
</reference>
<dbReference type="RefSeq" id="WP_151971880.1">
    <property type="nucleotide sequence ID" value="NZ_AP019860.1"/>
</dbReference>
<feature type="chain" id="PRO_5025052113" evidence="1">
    <location>
        <begin position="25"/>
        <end position="1432"/>
    </location>
</feature>
<evidence type="ECO:0000313" key="3">
    <source>
        <dbReference type="EMBL" id="BBM87887.1"/>
    </source>
</evidence>
<accession>A0A5S9IU97</accession>
<proteinExistence type="predicted"/>
<dbReference type="InterPro" id="IPR018391">
    <property type="entry name" value="PQQ_b-propeller_rpt"/>
</dbReference>
<dbReference type="Gene3D" id="2.130.10.10">
    <property type="entry name" value="YVTN repeat-like/Quinoprotein amine dehydrogenase"/>
    <property type="match status" value="2"/>
</dbReference>
<feature type="domain" description="Pyrrolo-quinoline quinone repeat" evidence="2">
    <location>
        <begin position="385"/>
        <end position="509"/>
    </location>
</feature>
<dbReference type="OrthoDB" id="242013at2"/>
<dbReference type="InterPro" id="IPR011047">
    <property type="entry name" value="Quinoprotein_ADH-like_sf"/>
</dbReference>
<dbReference type="InterPro" id="IPR002372">
    <property type="entry name" value="PQQ_rpt_dom"/>
</dbReference>
<evidence type="ECO:0000259" key="2">
    <source>
        <dbReference type="Pfam" id="PF13360"/>
    </source>
</evidence>
<dbReference type="PANTHER" id="PTHR34512">
    <property type="entry name" value="CELL SURFACE PROTEIN"/>
    <property type="match status" value="1"/>
</dbReference>
<dbReference type="SMART" id="SM00564">
    <property type="entry name" value="PQQ"/>
    <property type="match status" value="8"/>
</dbReference>
<organism evidence="3 4">
    <name type="scientific">Uabimicrobium amorphum</name>
    <dbReference type="NCBI Taxonomy" id="2596890"/>
    <lineage>
        <taxon>Bacteria</taxon>
        <taxon>Pseudomonadati</taxon>
        <taxon>Planctomycetota</taxon>
        <taxon>Candidatus Uabimicrobiia</taxon>
        <taxon>Candidatus Uabimicrobiales</taxon>
        <taxon>Candidatus Uabimicrobiaceae</taxon>
        <taxon>Candidatus Uabimicrobium</taxon>
    </lineage>
</organism>